<accession>A0A2M9D8B3</accession>
<dbReference type="OrthoDB" id="4119890at2"/>
<keyword evidence="1 4" id="KW-0808">Transferase</keyword>
<dbReference type="PROSITE" id="PS51186">
    <property type="entry name" value="GNAT"/>
    <property type="match status" value="1"/>
</dbReference>
<dbReference type="InterPro" id="IPR016181">
    <property type="entry name" value="Acyl_CoA_acyltransferase"/>
</dbReference>
<keyword evidence="5" id="KW-1185">Reference proteome</keyword>
<evidence type="ECO:0000313" key="4">
    <source>
        <dbReference type="EMBL" id="PJJ81941.1"/>
    </source>
</evidence>
<dbReference type="Pfam" id="PF00583">
    <property type="entry name" value="Acetyltransf_1"/>
    <property type="match status" value="1"/>
</dbReference>
<feature type="domain" description="N-acetyltransferase" evidence="3">
    <location>
        <begin position="27"/>
        <end position="177"/>
    </location>
</feature>
<dbReference type="GO" id="GO:0016747">
    <property type="term" value="F:acyltransferase activity, transferring groups other than amino-acyl groups"/>
    <property type="evidence" value="ECO:0007669"/>
    <property type="project" value="InterPro"/>
</dbReference>
<dbReference type="EMBL" id="PGFH01000001">
    <property type="protein sequence ID" value="PJJ81941.1"/>
    <property type="molecule type" value="Genomic_DNA"/>
</dbReference>
<dbReference type="Gene3D" id="3.40.630.30">
    <property type="match status" value="1"/>
</dbReference>
<keyword evidence="2" id="KW-0012">Acyltransferase</keyword>
<dbReference type="InterPro" id="IPR050832">
    <property type="entry name" value="Bact_Acetyltransf"/>
</dbReference>
<dbReference type="RefSeq" id="WP_100388582.1">
    <property type="nucleotide sequence ID" value="NZ_BMZU01000001.1"/>
</dbReference>
<organism evidence="4 5">
    <name type="scientific">Salinibacterium amurskyense</name>
    <dbReference type="NCBI Taxonomy" id="205941"/>
    <lineage>
        <taxon>Bacteria</taxon>
        <taxon>Bacillati</taxon>
        <taxon>Actinomycetota</taxon>
        <taxon>Actinomycetes</taxon>
        <taxon>Micrococcales</taxon>
        <taxon>Microbacteriaceae</taxon>
        <taxon>Salinibacterium</taxon>
    </lineage>
</organism>
<gene>
    <name evidence="4" type="ORF">CLV85_1126</name>
</gene>
<comment type="caution">
    <text evidence="4">The sequence shown here is derived from an EMBL/GenBank/DDBJ whole genome shotgun (WGS) entry which is preliminary data.</text>
</comment>
<dbReference type="SUPFAM" id="SSF55729">
    <property type="entry name" value="Acyl-CoA N-acyltransferases (Nat)"/>
    <property type="match status" value="2"/>
</dbReference>
<dbReference type="CDD" id="cd04301">
    <property type="entry name" value="NAT_SF"/>
    <property type="match status" value="1"/>
</dbReference>
<sequence length="356" mass="39368">MSEIKISPLEIPRALAADGSDDFTAANTLRNQTDETVQAYPELAYDPVVEIAIWQPSTFEERRMLVARDKGRIVGRGDYATQVGDEADTAWINAYVHPDYRRRGIGSRLLTELEKVAADAGKRKVHVYVSSLPSEGALLAAPTGFGAVPRDAAGTQFLGTHRYSFEQVERVSRLPLPVPGLHSLVDDAIKRCSRDYAVHEWAGPCPEKWRDDLALLYTRMSTDEPSAGLEPPEDVWTAERVNEQDQRLLEGTATAVYAAIEHIASGELVAYTSLMVPQQLELAVLQDNTIVLGEHRGHRLGNLLKVLNLAHLERVAPGHPSVITYNAEENRPMLSVNEAVGFVPIGYEGAWKKELR</sequence>
<evidence type="ECO:0000256" key="1">
    <source>
        <dbReference type="ARBA" id="ARBA00022679"/>
    </source>
</evidence>
<evidence type="ECO:0000313" key="5">
    <source>
        <dbReference type="Proteomes" id="UP000231742"/>
    </source>
</evidence>
<dbReference type="InterPro" id="IPR000182">
    <property type="entry name" value="GNAT_dom"/>
</dbReference>
<proteinExistence type="predicted"/>
<reference evidence="4 5" key="1">
    <citation type="submission" date="2017-11" db="EMBL/GenBank/DDBJ databases">
        <title>Genomic Encyclopedia of Archaeal and Bacterial Type Strains, Phase II (KMG-II): From Individual Species to Whole Genera.</title>
        <authorList>
            <person name="Goeker M."/>
        </authorList>
    </citation>
    <scope>NUCLEOTIDE SEQUENCE [LARGE SCALE GENOMIC DNA]</scope>
    <source>
        <strain evidence="4 5">DSM 16400</strain>
    </source>
</reference>
<dbReference type="PANTHER" id="PTHR43877:SF1">
    <property type="entry name" value="ACETYLTRANSFERASE"/>
    <property type="match status" value="1"/>
</dbReference>
<dbReference type="AlphaFoldDB" id="A0A2M9D8B3"/>
<dbReference type="PANTHER" id="PTHR43877">
    <property type="entry name" value="AMINOALKYLPHOSPHONATE N-ACETYLTRANSFERASE-RELATED-RELATED"/>
    <property type="match status" value="1"/>
</dbReference>
<dbReference type="Proteomes" id="UP000231742">
    <property type="component" value="Unassembled WGS sequence"/>
</dbReference>
<evidence type="ECO:0000256" key="2">
    <source>
        <dbReference type="ARBA" id="ARBA00023315"/>
    </source>
</evidence>
<protein>
    <submittedName>
        <fullName evidence="4">Acetyltransferase (GNAT) family protein</fullName>
    </submittedName>
</protein>
<name>A0A2M9D8B3_9MICO</name>
<evidence type="ECO:0000259" key="3">
    <source>
        <dbReference type="PROSITE" id="PS51186"/>
    </source>
</evidence>